<dbReference type="Pfam" id="PF07082">
    <property type="entry name" value="DUF1350"/>
    <property type="match status" value="2"/>
</dbReference>
<gene>
    <name evidence="1" type="ORF">SASPL_116017</name>
</gene>
<dbReference type="EMBL" id="PNBA02000005">
    <property type="protein sequence ID" value="KAG6425576.1"/>
    <property type="molecule type" value="Genomic_DNA"/>
</dbReference>
<evidence type="ECO:0000313" key="1">
    <source>
        <dbReference type="EMBL" id="KAG6425576.1"/>
    </source>
</evidence>
<dbReference type="AlphaFoldDB" id="A0A8X9A2P6"/>
<protein>
    <submittedName>
        <fullName evidence="1">Uncharacterized protein</fullName>
    </submittedName>
</protein>
<reference evidence="1" key="2">
    <citation type="submission" date="2020-08" db="EMBL/GenBank/DDBJ databases">
        <title>Plant Genome Project.</title>
        <authorList>
            <person name="Zhang R.-G."/>
        </authorList>
    </citation>
    <scope>NUCLEOTIDE SEQUENCE</scope>
    <source>
        <strain evidence="1">Huo1</strain>
        <tissue evidence="1">Leaf</tissue>
    </source>
</reference>
<reference evidence="1" key="1">
    <citation type="submission" date="2018-01" db="EMBL/GenBank/DDBJ databases">
        <authorList>
            <person name="Mao J.F."/>
        </authorList>
    </citation>
    <scope>NUCLEOTIDE SEQUENCE</scope>
    <source>
        <strain evidence="1">Huo1</strain>
        <tissue evidence="1">Leaf</tissue>
    </source>
</reference>
<dbReference type="InterPro" id="IPR010765">
    <property type="entry name" value="DUF1350"/>
</dbReference>
<organism evidence="1">
    <name type="scientific">Salvia splendens</name>
    <name type="common">Scarlet sage</name>
    <dbReference type="NCBI Taxonomy" id="180675"/>
    <lineage>
        <taxon>Eukaryota</taxon>
        <taxon>Viridiplantae</taxon>
        <taxon>Streptophyta</taxon>
        <taxon>Embryophyta</taxon>
        <taxon>Tracheophyta</taxon>
        <taxon>Spermatophyta</taxon>
        <taxon>Magnoliopsida</taxon>
        <taxon>eudicotyledons</taxon>
        <taxon>Gunneridae</taxon>
        <taxon>Pentapetalae</taxon>
        <taxon>asterids</taxon>
        <taxon>lamiids</taxon>
        <taxon>Lamiales</taxon>
        <taxon>Lamiaceae</taxon>
        <taxon>Nepetoideae</taxon>
        <taxon>Mentheae</taxon>
        <taxon>Salviinae</taxon>
        <taxon>Salvia</taxon>
        <taxon>Salvia subgen. Calosphace</taxon>
        <taxon>core Calosphace</taxon>
    </lineage>
</organism>
<proteinExistence type="predicted"/>
<dbReference type="PANTHER" id="PTHR34127">
    <property type="entry name" value="OS04G0405600 PROTEIN"/>
    <property type="match status" value="1"/>
</dbReference>
<sequence>MANCLWTSPHPTVAPPSADSRPSVRLCSLLFAHTLPPSTRRIRIYCSSDGGGGQNQPETTGIQLYRDIERVLTETVKQSQAGWGSSGDWSEIEGAWVLRPRNTKITSIVHFIGGIFVGAAPQLTYRLFLERLADKGLFGCIGCGNAALELRSRGERVGGTLVIATPYASGFDHFLIADEAQFKFERCMRSLKDTVEDVPSFGIGHSLGSVIHLLIGSRYAVQRSGNILMAFNNKEASLAVPLFSPVLVPMAQNFGPLLSQLVSSPTVRLGAEMTRKQFENLSPAILKQVLPLVEQLPPLYMDLANGREEFSPKPEETQRLVRSYYGISRNLLIKFKDDSIDETPRLAQILSAESAISSMLDMSIRSLPGDHGLPLQQVLPDVPPGMANAVNRGGELLANLTAGTPWEAVAKEVGNTFTPESNIFRSQNPKEVDLLVDVITSWMASNSGPRLLNS</sequence>
<dbReference type="Proteomes" id="UP000298416">
    <property type="component" value="Unassembled WGS sequence"/>
</dbReference>
<keyword evidence="2" id="KW-1185">Reference proteome</keyword>
<dbReference type="PANTHER" id="PTHR34127:SF1">
    <property type="entry name" value="OS04G0405600 PROTEIN"/>
    <property type="match status" value="1"/>
</dbReference>
<evidence type="ECO:0000313" key="2">
    <source>
        <dbReference type="Proteomes" id="UP000298416"/>
    </source>
</evidence>
<accession>A0A8X9A2P6</accession>
<comment type="caution">
    <text evidence="1">The sequence shown here is derived from an EMBL/GenBank/DDBJ whole genome shotgun (WGS) entry which is preliminary data.</text>
</comment>
<name>A0A8X9A2P6_SALSN</name>